<keyword evidence="5" id="KW-1185">Reference proteome</keyword>
<dbReference type="EMBL" id="JBAFSM010000008">
    <property type="protein sequence ID" value="MEG3436638.1"/>
    <property type="molecule type" value="Genomic_DNA"/>
</dbReference>
<dbReference type="GO" id="GO:0005886">
    <property type="term" value="C:plasma membrane"/>
    <property type="evidence" value="ECO:0007669"/>
    <property type="project" value="UniProtKB-SubCell"/>
</dbReference>
<evidence type="ECO:0000313" key="4">
    <source>
        <dbReference type="EMBL" id="MEG3436638.1"/>
    </source>
</evidence>
<comment type="caution">
    <text evidence="4">The sequence shown here is derived from an EMBL/GenBank/DDBJ whole genome shotgun (WGS) entry which is preliminary data.</text>
</comment>
<dbReference type="Pfam" id="PF02632">
    <property type="entry name" value="BioY"/>
    <property type="match status" value="1"/>
</dbReference>
<feature type="transmembrane region" description="Helical" evidence="3">
    <location>
        <begin position="60"/>
        <end position="80"/>
    </location>
</feature>
<organism evidence="4 5">
    <name type="scientific">Pannus brasiliensis CCIBt3594</name>
    <dbReference type="NCBI Taxonomy" id="1427578"/>
    <lineage>
        <taxon>Bacteria</taxon>
        <taxon>Bacillati</taxon>
        <taxon>Cyanobacteriota</taxon>
        <taxon>Cyanophyceae</taxon>
        <taxon>Oscillatoriophycideae</taxon>
        <taxon>Chroococcales</taxon>
        <taxon>Microcystaceae</taxon>
        <taxon>Pannus</taxon>
    </lineage>
</organism>
<proteinExistence type="inferred from homology"/>
<dbReference type="PANTHER" id="PTHR34295">
    <property type="entry name" value="BIOTIN TRANSPORTER BIOY"/>
    <property type="match status" value="1"/>
</dbReference>
<dbReference type="PIRSF" id="PIRSF016661">
    <property type="entry name" value="BioY"/>
    <property type="match status" value="1"/>
</dbReference>
<dbReference type="Proteomes" id="UP001328733">
    <property type="component" value="Unassembled WGS sequence"/>
</dbReference>
<name>A0AAW9QT35_9CHRO</name>
<evidence type="ECO:0000256" key="1">
    <source>
        <dbReference type="ARBA" id="ARBA00010692"/>
    </source>
</evidence>
<feature type="transmembrane region" description="Helical" evidence="3">
    <location>
        <begin position="165"/>
        <end position="187"/>
    </location>
</feature>
<dbReference type="PANTHER" id="PTHR34295:SF1">
    <property type="entry name" value="BIOTIN TRANSPORTER BIOY"/>
    <property type="match status" value="1"/>
</dbReference>
<comment type="similarity">
    <text evidence="1 2">Belongs to the BioY family.</text>
</comment>
<dbReference type="Gene3D" id="1.10.1760.20">
    <property type="match status" value="1"/>
</dbReference>
<keyword evidence="3" id="KW-1133">Transmembrane helix</keyword>
<reference evidence="4 5" key="1">
    <citation type="submission" date="2024-01" db="EMBL/GenBank/DDBJ databases">
        <title>Genomic insights into the taxonomy and metabolism of the cyanobacterium Pannus brasiliensis CCIBt3594.</title>
        <authorList>
            <person name="Machado M."/>
            <person name="Botero N.B."/>
            <person name="Andreote A.P.D."/>
            <person name="Feitosa A.M.T."/>
            <person name="Popin R."/>
            <person name="Sivonen K."/>
            <person name="Fiore M.F."/>
        </authorList>
    </citation>
    <scope>NUCLEOTIDE SEQUENCE [LARGE SCALE GENOMIC DNA]</scope>
    <source>
        <strain evidence="4 5">CCIBt3594</strain>
    </source>
</reference>
<dbReference type="AlphaFoldDB" id="A0AAW9QT35"/>
<gene>
    <name evidence="4" type="ORF">V0288_05855</name>
</gene>
<evidence type="ECO:0000256" key="2">
    <source>
        <dbReference type="PIRNR" id="PIRNR016661"/>
    </source>
</evidence>
<keyword evidence="2" id="KW-1003">Cell membrane</keyword>
<comment type="subcellular location">
    <subcellularLocation>
        <location evidence="2">Cell membrane</location>
        <topology evidence="2">Multi-pass membrane protein</topology>
    </subcellularLocation>
</comment>
<sequence>MSVPNELLWAFIGLLLTIFSTFVEASIAGWSGSALAAYRLGVTYQIGAVLFIGCAGGRNAALISQIAYVFLGLTWLPVFAEGGGLDYLEKPSFGYILGFIPGAAICGWWSFRSRLKLETLGIGALFGLLAIHLVGILYTIGLFLLNSRGSQVVFPDSLPSALVNYSVLPFPGQLVVACAAVLLAFFVRKVLFY</sequence>
<protein>
    <recommendedName>
        <fullName evidence="2">Biotin transporter</fullName>
    </recommendedName>
</protein>
<feature type="transmembrane region" description="Helical" evidence="3">
    <location>
        <begin position="123"/>
        <end position="145"/>
    </location>
</feature>
<dbReference type="GO" id="GO:0015225">
    <property type="term" value="F:biotin transmembrane transporter activity"/>
    <property type="evidence" value="ECO:0007669"/>
    <property type="project" value="UniProtKB-UniRule"/>
</dbReference>
<keyword evidence="2" id="KW-0813">Transport</keyword>
<dbReference type="InterPro" id="IPR003784">
    <property type="entry name" value="BioY"/>
</dbReference>
<feature type="transmembrane region" description="Helical" evidence="3">
    <location>
        <begin position="35"/>
        <end position="53"/>
    </location>
</feature>
<evidence type="ECO:0000313" key="5">
    <source>
        <dbReference type="Proteomes" id="UP001328733"/>
    </source>
</evidence>
<accession>A0AAW9QT35</accession>
<feature type="transmembrane region" description="Helical" evidence="3">
    <location>
        <begin position="92"/>
        <end position="111"/>
    </location>
</feature>
<evidence type="ECO:0000256" key="3">
    <source>
        <dbReference type="SAM" id="Phobius"/>
    </source>
</evidence>
<keyword evidence="3" id="KW-0812">Transmembrane</keyword>
<keyword evidence="2 3" id="KW-0472">Membrane</keyword>